<organism evidence="1 2">
    <name type="scientific">Hominisplanchenecus murintestinalis</name>
    <dbReference type="NCBI Taxonomy" id="2941517"/>
    <lineage>
        <taxon>Bacteria</taxon>
        <taxon>Bacillati</taxon>
        <taxon>Bacillota</taxon>
        <taxon>Clostridia</taxon>
        <taxon>Lachnospirales</taxon>
        <taxon>Lachnospiraceae</taxon>
        <taxon>Hominisplanchenecus</taxon>
    </lineage>
</organism>
<keyword evidence="2" id="KW-1185">Reference proteome</keyword>
<gene>
    <name evidence="1" type="ORF">E5357_06110</name>
</gene>
<name>A0AC61R0R7_9FIRM</name>
<dbReference type="Proteomes" id="UP000307720">
    <property type="component" value="Unassembled WGS sequence"/>
</dbReference>
<accession>A0AC61R0R7</accession>
<proteinExistence type="predicted"/>
<sequence>MYFMLDNYDSFVYNLSAYFRELGQEVLVKREGEITLSEIEALCPEGIILSPGPGKPSDAAASLRILERFKGKIPILGVCLGHQVIGHYFGARVEKGKCPVHGKVTGIIHRGGGVFAGLPRDFLVTRYHSLTVSGRDFPQELLIDAVSEEGVIMGISHRIYPVYGVQFHPEAVLTEYGKELLENFGRICREWRDVHADYKNA</sequence>
<evidence type="ECO:0000313" key="1">
    <source>
        <dbReference type="EMBL" id="TGX99420.1"/>
    </source>
</evidence>
<evidence type="ECO:0000313" key="2">
    <source>
        <dbReference type="Proteomes" id="UP000307720"/>
    </source>
</evidence>
<comment type="caution">
    <text evidence="1">The sequence shown here is derived from an EMBL/GenBank/DDBJ whole genome shotgun (WGS) entry which is preliminary data.</text>
</comment>
<reference evidence="1" key="1">
    <citation type="submission" date="2019-04" db="EMBL/GenBank/DDBJ databases">
        <title>Microbes associate with the intestines of laboratory mice.</title>
        <authorList>
            <person name="Navarre W."/>
            <person name="Wong E."/>
            <person name="Huang K."/>
            <person name="Tropini C."/>
            <person name="Ng K."/>
            <person name="Yu B."/>
        </authorList>
    </citation>
    <scope>NUCLEOTIDE SEQUENCE</scope>
    <source>
        <strain evidence="1">NM72_1-8</strain>
    </source>
</reference>
<dbReference type="EMBL" id="SRZB01000008">
    <property type="protein sequence ID" value="TGX99420.1"/>
    <property type="molecule type" value="Genomic_DNA"/>
</dbReference>
<protein>
    <submittedName>
        <fullName evidence="1">Aminodeoxychorismate/anthranilate synthase component II</fullName>
    </submittedName>
</protein>